<dbReference type="GeneID" id="9704773"/>
<dbReference type="OrthoDB" id="8982at2157"/>
<dbReference type="Gene3D" id="3.30.310.50">
    <property type="entry name" value="Alpha-D-phosphohexomutase, C-terminal domain"/>
    <property type="match status" value="1"/>
</dbReference>
<dbReference type="Pfam" id="PF09341">
    <property type="entry name" value="Pcc1"/>
    <property type="match status" value="1"/>
</dbReference>
<dbReference type="InterPro" id="IPR015419">
    <property type="entry name" value="CTAG/Pcc1"/>
</dbReference>
<evidence type="ECO:0000313" key="2">
    <source>
        <dbReference type="EMBL" id="ADL58659.1"/>
    </source>
</evidence>
<evidence type="ECO:0000313" key="3">
    <source>
        <dbReference type="Proteomes" id="UP000000345"/>
    </source>
</evidence>
<dbReference type="GeneID" id="43707329"/>
<gene>
    <name evidence="2" type="ordered locus">MTBMA_c10650</name>
</gene>
<protein>
    <recommendedName>
        <fullName evidence="4">KEOPS complex Pcc1-like subunit</fullName>
    </recommendedName>
</protein>
<name>D9PWR1_METTM</name>
<dbReference type="NCBIfam" id="NF011470">
    <property type="entry name" value="PRK14887.1"/>
    <property type="match status" value="1"/>
</dbReference>
<dbReference type="HOGENOM" id="CLU_170076_0_1_2"/>
<dbReference type="EMBL" id="CP001710">
    <property type="protein sequence ID" value="ADL58659.1"/>
    <property type="molecule type" value="Genomic_DNA"/>
</dbReference>
<dbReference type="KEGG" id="mmg:MTBMA_c10650"/>
<dbReference type="Proteomes" id="UP000000345">
    <property type="component" value="Chromosome"/>
</dbReference>
<comment type="similarity">
    <text evidence="1">Belongs to the CTAG/PCC1 family.</text>
</comment>
<evidence type="ECO:0000256" key="1">
    <source>
        <dbReference type="ARBA" id="ARBA00007073"/>
    </source>
</evidence>
<dbReference type="PaxDb" id="79929-MTBMA_c10650"/>
<sequence>MTLALRSIQGEIEVSTGDPETALVIYRAVKPEVEDSPSERSSMSIDLDDDLITISISATDSASFRAALNSSIRWVKLSMEMIDTLKSLDLSD</sequence>
<proteinExistence type="inferred from homology"/>
<dbReference type="RefSeq" id="WP_013295882.1">
    <property type="nucleotide sequence ID" value="NC_014408.1"/>
</dbReference>
<reference key="1">
    <citation type="submission" date="2009-08" db="EMBL/GenBank/DDBJ databases">
        <title>The genome sequence of Methanothermobacter marburgensis.</title>
        <authorList>
            <person name="Kaster A."/>
            <person name="Seedorf H."/>
            <person name="Goenrich M."/>
            <person name="Wiezer A."/>
            <person name="Liesegang H."/>
            <person name="Thauer R."/>
            <person name="Gottschalk G."/>
        </authorList>
    </citation>
    <scope>NUCLEOTIDE SEQUENCE</scope>
    <source>
        <strain>Marburg</strain>
    </source>
</reference>
<organism evidence="2 3">
    <name type="scientific">Methanothermobacter marburgensis (strain ATCC BAA-927 / DSM 2133 / JCM 14651 / NBRC 100331 / OCM 82 / Marburg)</name>
    <name type="common">Methanobacterium thermoautotrophicum</name>
    <dbReference type="NCBI Taxonomy" id="79929"/>
    <lineage>
        <taxon>Archaea</taxon>
        <taxon>Methanobacteriati</taxon>
        <taxon>Methanobacteriota</taxon>
        <taxon>Methanomada group</taxon>
        <taxon>Methanobacteria</taxon>
        <taxon>Methanobacteriales</taxon>
        <taxon>Methanobacteriaceae</taxon>
        <taxon>Methanothermobacter</taxon>
    </lineage>
</organism>
<dbReference type="AlphaFoldDB" id="D9PWR1"/>
<keyword evidence="3" id="KW-1185">Reference proteome</keyword>
<accession>D9PWR1</accession>
<dbReference type="STRING" id="79929.MTBMA_c10650"/>
<evidence type="ECO:0008006" key="4">
    <source>
        <dbReference type="Google" id="ProtNLM"/>
    </source>
</evidence>
<reference evidence="2 3" key="2">
    <citation type="journal article" date="2010" name="J. Bacteriol.">
        <title>Complete genome sequence of Methanothermobacter marburgensis, a methanoarchaeon model organism.</title>
        <authorList>
            <person name="Liesegang H."/>
            <person name="Kaster A.K."/>
            <person name="Wiezer A."/>
            <person name="Goenrich M."/>
            <person name="Wollherr A."/>
            <person name="Seedorf H."/>
            <person name="Gottschalk G."/>
            <person name="Thauer R.K."/>
        </authorList>
    </citation>
    <scope>NUCLEOTIDE SEQUENCE [LARGE SCALE GENOMIC DNA]</scope>
    <source>
        <strain evidence="3">ATCC BAA-927 / DSM 2133 / JCM 14651 / NBRC 100331 / OCM 82 / Marburg</strain>
    </source>
</reference>